<organism evidence="2 4">
    <name type="scientific">Streptomyces erythrochromogenes</name>
    <dbReference type="NCBI Taxonomy" id="285574"/>
    <lineage>
        <taxon>Bacteria</taxon>
        <taxon>Bacillati</taxon>
        <taxon>Actinomycetota</taxon>
        <taxon>Actinomycetes</taxon>
        <taxon>Kitasatosporales</taxon>
        <taxon>Streptomycetaceae</taxon>
        <taxon>Streptomyces</taxon>
    </lineage>
</organism>
<protein>
    <submittedName>
        <fullName evidence="2">Uncharacterized protein</fullName>
    </submittedName>
</protein>
<name>A0ABZ1Q3T4_9ACTN</name>
<keyword evidence="4" id="KW-1185">Reference proteome</keyword>
<evidence type="ECO:0000313" key="3">
    <source>
        <dbReference type="EMBL" id="WUN83971.1"/>
    </source>
</evidence>
<proteinExistence type="predicted"/>
<reference evidence="2" key="1">
    <citation type="submission" date="2022-10" db="EMBL/GenBank/DDBJ databases">
        <title>The complete genomes of actinobacterial strains from the NBC collection.</title>
        <authorList>
            <person name="Joergensen T.S."/>
            <person name="Alvarez Arevalo M."/>
            <person name="Sterndorff E.B."/>
            <person name="Faurdal D."/>
            <person name="Vuksanovic O."/>
            <person name="Mourched A.-S."/>
            <person name="Charusanti P."/>
            <person name="Shaw S."/>
            <person name="Blin K."/>
            <person name="Weber T."/>
        </authorList>
    </citation>
    <scope>NUCLEOTIDE SEQUENCE</scope>
    <source>
        <strain evidence="2">NBC_00303</strain>
    </source>
</reference>
<evidence type="ECO:0000256" key="1">
    <source>
        <dbReference type="SAM" id="MobiDB-lite"/>
    </source>
</evidence>
<dbReference type="Proteomes" id="UP001432312">
    <property type="component" value="Chromosome"/>
</dbReference>
<evidence type="ECO:0000313" key="2">
    <source>
        <dbReference type="EMBL" id="WUN77062.1"/>
    </source>
</evidence>
<dbReference type="EMBL" id="CP108036">
    <property type="protein sequence ID" value="WUN77062.1"/>
    <property type="molecule type" value="Genomic_DNA"/>
</dbReference>
<evidence type="ECO:0000313" key="4">
    <source>
        <dbReference type="Proteomes" id="UP001432312"/>
    </source>
</evidence>
<feature type="region of interest" description="Disordered" evidence="1">
    <location>
        <begin position="1"/>
        <end position="22"/>
    </location>
</feature>
<dbReference type="EMBL" id="CP108036">
    <property type="protein sequence ID" value="WUN83971.1"/>
    <property type="molecule type" value="Genomic_DNA"/>
</dbReference>
<sequence length="69" mass="7586">MSAASKRSKADKDPAEWLPSDGSYHTYAATWVATKLRWDLAVDEAERQALLGLAEDCPNTTVVYERAAS</sequence>
<gene>
    <name evidence="2" type="ORF">OHA91_00220</name>
    <name evidence="3" type="ORF">OHA91_39035</name>
</gene>
<accession>A0ABZ1Q3T4</accession>
<dbReference type="RefSeq" id="WP_266505741.1">
    <property type="nucleotide sequence ID" value="NZ_CP108036.1"/>
</dbReference>
<dbReference type="GeneID" id="95502179"/>